<dbReference type="Proteomes" id="UP000248168">
    <property type="component" value="Unassembled WGS sequence"/>
</dbReference>
<sequence>MLALNPVVVTTATRLLRLGGNHDLKLAFDHRFRGIQPTAGKKKVSGTIVRGSGMN</sequence>
<reference evidence="2" key="1">
    <citation type="submission" date="2018-04" db="EMBL/GenBank/DDBJ databases">
        <authorList>
            <person name="Lucker S."/>
            <person name="Sakoula D."/>
        </authorList>
    </citation>
    <scope>NUCLEOTIDE SEQUENCE [LARGE SCALE GENOMIC DNA]</scope>
</reference>
<protein>
    <submittedName>
        <fullName evidence="1">Uncharacterized protein</fullName>
    </submittedName>
</protein>
<accession>A0A330KZT9</accession>
<name>A0A330KZT9_9BACT</name>
<gene>
    <name evidence="1" type="ORF">NITLEN_10104</name>
</gene>
<evidence type="ECO:0000313" key="2">
    <source>
        <dbReference type="Proteomes" id="UP000248168"/>
    </source>
</evidence>
<dbReference type="InParanoid" id="A0A330KZT9"/>
<evidence type="ECO:0000313" key="1">
    <source>
        <dbReference type="EMBL" id="SPP63018.1"/>
    </source>
</evidence>
<organism evidence="1 2">
    <name type="scientific">Nitrospira lenta</name>
    <dbReference type="NCBI Taxonomy" id="1436998"/>
    <lineage>
        <taxon>Bacteria</taxon>
        <taxon>Pseudomonadati</taxon>
        <taxon>Nitrospirota</taxon>
        <taxon>Nitrospiria</taxon>
        <taxon>Nitrospirales</taxon>
        <taxon>Nitrospiraceae</taxon>
        <taxon>Nitrospira</taxon>
    </lineage>
</organism>
<proteinExistence type="predicted"/>
<dbReference type="EMBL" id="OUNR01000001">
    <property type="protein sequence ID" value="SPP63018.1"/>
    <property type="molecule type" value="Genomic_DNA"/>
</dbReference>
<dbReference type="AlphaFoldDB" id="A0A330KZT9"/>
<keyword evidence="2" id="KW-1185">Reference proteome</keyword>